<comment type="caution">
    <text evidence="2">The sequence shown here is derived from an EMBL/GenBank/DDBJ whole genome shotgun (WGS) entry which is preliminary data.</text>
</comment>
<feature type="region of interest" description="Disordered" evidence="1">
    <location>
        <begin position="294"/>
        <end position="341"/>
    </location>
</feature>
<feature type="compositionally biased region" description="Basic and acidic residues" evidence="1">
    <location>
        <begin position="323"/>
        <end position="341"/>
    </location>
</feature>
<gene>
    <name evidence="2" type="ORF">BJP51_16635</name>
</gene>
<dbReference type="Gene3D" id="1.10.10.10">
    <property type="entry name" value="Winged helix-like DNA-binding domain superfamily/Winged helix DNA-binding domain"/>
    <property type="match status" value="1"/>
</dbReference>
<organism evidence="2 3">
    <name type="scientific">Paenibacillus odorifer</name>
    <dbReference type="NCBI Taxonomy" id="189426"/>
    <lineage>
        <taxon>Bacteria</taxon>
        <taxon>Bacillati</taxon>
        <taxon>Bacillota</taxon>
        <taxon>Bacilli</taxon>
        <taxon>Bacillales</taxon>
        <taxon>Paenibacillaceae</taxon>
        <taxon>Paenibacillus</taxon>
    </lineage>
</organism>
<dbReference type="EMBL" id="MKQP01000018">
    <property type="protein sequence ID" value="OMD32204.1"/>
    <property type="molecule type" value="Genomic_DNA"/>
</dbReference>
<evidence type="ECO:0000313" key="2">
    <source>
        <dbReference type="EMBL" id="OMD32204.1"/>
    </source>
</evidence>
<evidence type="ECO:0000313" key="3">
    <source>
        <dbReference type="Proteomes" id="UP000187465"/>
    </source>
</evidence>
<reference evidence="2 3" key="1">
    <citation type="submission" date="2016-10" db="EMBL/GenBank/DDBJ databases">
        <title>Paenibacillus species isolates.</title>
        <authorList>
            <person name="Beno S.M."/>
        </authorList>
    </citation>
    <scope>NUCLEOTIDE SEQUENCE [LARGE SCALE GENOMIC DNA]</scope>
    <source>
        <strain evidence="2 3">FSL H7-0604</strain>
    </source>
</reference>
<feature type="region of interest" description="Disordered" evidence="1">
    <location>
        <begin position="107"/>
        <end position="141"/>
    </location>
</feature>
<proteinExistence type="predicted"/>
<dbReference type="RefSeq" id="WP_051491069.1">
    <property type="nucleotide sequence ID" value="NZ_MKQP01000018.1"/>
</dbReference>
<dbReference type="SUPFAM" id="SSF46785">
    <property type="entry name" value="Winged helix' DNA-binding domain"/>
    <property type="match status" value="1"/>
</dbReference>
<sequence>MPTDSFPFPIFSGLFSPQHYEKIGSAIWLFAWCVSSTTKEVEEDGTVWGLVLGGKPMKLSEIGENFGVTDKSISRWISDLQNHGYIHITRAPRGLIIKVRKSKKGILKRSDKNVRSQDNDQTEMSVHSESDKTILSDQSDSDQTYLSIHNDSDQTYLSVHDDSDQTKMSDHEAILTSDQTILSDAKDIKDLITTTTILENEFSEEISPDPKTDGMIAILNAYCKLHEKFDIHVSTNDREAMGKMVAAGMPVPFTITTMESQYKAKRKREGEDFEQPNSFTYYVKGLKSAWRNANKTTKPKGSLTQTPLSAPPQRLTKQQQELADLKRRAKEAKQLEESTSY</sequence>
<accession>A0A1R0XB96</accession>
<name>A0A1R0XB96_9BACL</name>
<feature type="compositionally biased region" description="Basic and acidic residues" evidence="1">
    <location>
        <begin position="108"/>
        <end position="118"/>
    </location>
</feature>
<protein>
    <submittedName>
        <fullName evidence="2">Uncharacterized protein</fullName>
    </submittedName>
</protein>
<dbReference type="Proteomes" id="UP000187465">
    <property type="component" value="Unassembled WGS sequence"/>
</dbReference>
<evidence type="ECO:0000256" key="1">
    <source>
        <dbReference type="SAM" id="MobiDB-lite"/>
    </source>
</evidence>
<dbReference type="InterPro" id="IPR036390">
    <property type="entry name" value="WH_DNA-bd_sf"/>
</dbReference>
<dbReference type="InterPro" id="IPR036388">
    <property type="entry name" value="WH-like_DNA-bd_sf"/>
</dbReference>
<dbReference type="AlphaFoldDB" id="A0A1R0XB96"/>